<name>A0A7S2X1C8_9CHLO</name>
<evidence type="ECO:0000313" key="1">
    <source>
        <dbReference type="EMBL" id="CAD9719757.1"/>
    </source>
</evidence>
<organism evidence="1">
    <name type="scientific">Chloropicon primus</name>
    <dbReference type="NCBI Taxonomy" id="1764295"/>
    <lineage>
        <taxon>Eukaryota</taxon>
        <taxon>Viridiplantae</taxon>
        <taxon>Chlorophyta</taxon>
        <taxon>Chloropicophyceae</taxon>
        <taxon>Chloropicales</taxon>
        <taxon>Chloropicaceae</taxon>
        <taxon>Chloropicon</taxon>
    </lineage>
</organism>
<protein>
    <submittedName>
        <fullName evidence="1">Uncharacterized protein</fullName>
    </submittedName>
</protein>
<reference evidence="1" key="1">
    <citation type="submission" date="2021-01" db="EMBL/GenBank/DDBJ databases">
        <authorList>
            <person name="Corre E."/>
            <person name="Pelletier E."/>
            <person name="Niang G."/>
            <person name="Scheremetjew M."/>
            <person name="Finn R."/>
            <person name="Kale V."/>
            <person name="Holt S."/>
            <person name="Cochrane G."/>
            <person name="Meng A."/>
            <person name="Brown T."/>
            <person name="Cohen L."/>
        </authorList>
    </citation>
    <scope>NUCLEOTIDE SEQUENCE</scope>
    <source>
        <strain evidence="1">CCMP1205</strain>
    </source>
</reference>
<dbReference type="EMBL" id="HBHL01013111">
    <property type="protein sequence ID" value="CAD9719757.1"/>
    <property type="molecule type" value="Transcribed_RNA"/>
</dbReference>
<proteinExistence type="predicted"/>
<accession>A0A7S2X1C8</accession>
<gene>
    <name evidence="1" type="ORF">CPRI1469_LOCUS8623</name>
</gene>
<dbReference type="AlphaFoldDB" id="A0A7S2X1C8"/>
<sequence>MFTWPLLHSLYVYLRALHSSARFTHSSIDSMSSFKKLSRRREVQLSSVPLPSLDQHQVAHEGALSAQASRSQPLTCMHLESAMHLARSFITPSQAFGILPFLC</sequence>